<name>A0A4S4M3B1_9AGAM</name>
<evidence type="ECO:0000313" key="3">
    <source>
        <dbReference type="Proteomes" id="UP000310158"/>
    </source>
</evidence>
<dbReference type="EMBL" id="SGPL01000041">
    <property type="protein sequence ID" value="THH19574.1"/>
    <property type="molecule type" value="Genomic_DNA"/>
</dbReference>
<proteinExistence type="predicted"/>
<keyword evidence="3" id="KW-1185">Reference proteome</keyword>
<comment type="caution">
    <text evidence="2">The sequence shown here is derived from an EMBL/GenBank/DDBJ whole genome shotgun (WGS) entry which is preliminary data.</text>
</comment>
<evidence type="ECO:0000256" key="1">
    <source>
        <dbReference type="SAM" id="MobiDB-lite"/>
    </source>
</evidence>
<feature type="compositionally biased region" description="Polar residues" evidence="1">
    <location>
        <begin position="1"/>
        <end position="10"/>
    </location>
</feature>
<accession>A0A4S4M3B1</accession>
<feature type="region of interest" description="Disordered" evidence="1">
    <location>
        <begin position="1"/>
        <end position="21"/>
    </location>
</feature>
<protein>
    <submittedName>
        <fullName evidence="2">Uncharacterized protein</fullName>
    </submittedName>
</protein>
<dbReference type="Proteomes" id="UP000310158">
    <property type="component" value="Unassembled WGS sequence"/>
</dbReference>
<dbReference type="AlphaFoldDB" id="A0A4S4M3B1"/>
<gene>
    <name evidence="2" type="ORF">EW146_g1605</name>
</gene>
<organism evidence="2 3">
    <name type="scientific">Bondarzewia mesenterica</name>
    <dbReference type="NCBI Taxonomy" id="1095465"/>
    <lineage>
        <taxon>Eukaryota</taxon>
        <taxon>Fungi</taxon>
        <taxon>Dikarya</taxon>
        <taxon>Basidiomycota</taxon>
        <taxon>Agaricomycotina</taxon>
        <taxon>Agaricomycetes</taxon>
        <taxon>Russulales</taxon>
        <taxon>Bondarzewiaceae</taxon>
        <taxon>Bondarzewia</taxon>
    </lineage>
</organism>
<reference evidence="2 3" key="1">
    <citation type="submission" date="2019-02" db="EMBL/GenBank/DDBJ databases">
        <title>Genome sequencing of the rare red list fungi Bondarzewia mesenterica.</title>
        <authorList>
            <person name="Buettner E."/>
            <person name="Kellner H."/>
        </authorList>
    </citation>
    <scope>NUCLEOTIDE SEQUENCE [LARGE SCALE GENOMIC DNA]</scope>
    <source>
        <strain evidence="2 3">DSM 108281</strain>
    </source>
</reference>
<evidence type="ECO:0000313" key="2">
    <source>
        <dbReference type="EMBL" id="THH19574.1"/>
    </source>
</evidence>
<sequence length="382" mass="41128">MALSTATNSHSLEKNETSIEPVLSADASERNLSITTNVSRSAINARASHVHETRSSALTNSVTASGPTLPSVVNDLALPNRPQILLESQLHTEPASLHSSSTNASPWLAGQPLNFAFNIASLESLAPAGDPSLPLQASTSMPGGSAVPTMALIFVGIRKPDGTIMVLPAGDTSERAHILQNHVATMRLYVIYIYSVDVPDDVVPLATLTSHPIASAILVPSPNAPVASLSPAFGVITVMNHLRSAFTDVKLQYQSLDSRTYGWRSAPHEVTLQNGLIIHPCTVVDWLGGACTTSSTHKTYYLQAKAVQQWLRQRSTSNDSGLDFMSQEFLAILDIMLDQPQIQLDAVDKGQLSALEDQALGYKWDHFQPRTSDYFKQIPGGN</sequence>